<feature type="region of interest" description="Disordered" evidence="1">
    <location>
        <begin position="586"/>
        <end position="706"/>
    </location>
</feature>
<reference evidence="3" key="2">
    <citation type="submission" date="2015-01" db="EMBL/GenBank/DDBJ databases">
        <title>Evolutionary Origins and Diversification of the Mycorrhizal Mutualists.</title>
        <authorList>
            <consortium name="DOE Joint Genome Institute"/>
            <consortium name="Mycorrhizal Genomics Consortium"/>
            <person name="Kohler A."/>
            <person name="Kuo A."/>
            <person name="Nagy L.G."/>
            <person name="Floudas D."/>
            <person name="Copeland A."/>
            <person name="Barry K.W."/>
            <person name="Cichocki N."/>
            <person name="Veneault-Fourrey C."/>
            <person name="LaButti K."/>
            <person name="Lindquist E.A."/>
            <person name="Lipzen A."/>
            <person name="Lundell T."/>
            <person name="Morin E."/>
            <person name="Murat C."/>
            <person name="Riley R."/>
            <person name="Ohm R."/>
            <person name="Sun H."/>
            <person name="Tunlid A."/>
            <person name="Henrissat B."/>
            <person name="Grigoriev I.V."/>
            <person name="Hibbett D.S."/>
            <person name="Martin F."/>
        </authorList>
    </citation>
    <scope>NUCLEOTIDE SEQUENCE [LARGE SCALE GENOMIC DNA]</scope>
    <source>
        <strain evidence="3">MUT 4182</strain>
    </source>
</reference>
<dbReference type="Proteomes" id="UP000054248">
    <property type="component" value="Unassembled WGS sequence"/>
</dbReference>
<feature type="region of interest" description="Disordered" evidence="1">
    <location>
        <begin position="540"/>
        <end position="573"/>
    </location>
</feature>
<gene>
    <name evidence="2" type="ORF">M407DRAFT_19563</name>
</gene>
<reference evidence="2 3" key="1">
    <citation type="submission" date="2014-04" db="EMBL/GenBank/DDBJ databases">
        <authorList>
            <consortium name="DOE Joint Genome Institute"/>
            <person name="Kuo A."/>
            <person name="Girlanda M."/>
            <person name="Perotto S."/>
            <person name="Kohler A."/>
            <person name="Nagy L.G."/>
            <person name="Floudas D."/>
            <person name="Copeland A."/>
            <person name="Barry K.W."/>
            <person name="Cichocki N."/>
            <person name="Veneault-Fourrey C."/>
            <person name="LaButti K."/>
            <person name="Lindquist E.A."/>
            <person name="Lipzen A."/>
            <person name="Lundell T."/>
            <person name="Morin E."/>
            <person name="Murat C."/>
            <person name="Sun H."/>
            <person name="Tunlid A."/>
            <person name="Henrissat B."/>
            <person name="Grigoriev I.V."/>
            <person name="Hibbett D.S."/>
            <person name="Martin F."/>
            <person name="Nordberg H.P."/>
            <person name="Cantor M.N."/>
            <person name="Hua S.X."/>
        </authorList>
    </citation>
    <scope>NUCLEOTIDE SEQUENCE [LARGE SCALE GENOMIC DNA]</scope>
    <source>
        <strain evidence="2 3">MUT 4182</strain>
    </source>
</reference>
<dbReference type="EMBL" id="KN822963">
    <property type="protein sequence ID" value="KIO31418.1"/>
    <property type="molecule type" value="Genomic_DNA"/>
</dbReference>
<feature type="region of interest" description="Disordered" evidence="1">
    <location>
        <begin position="132"/>
        <end position="159"/>
    </location>
</feature>
<feature type="compositionally biased region" description="Polar residues" evidence="1">
    <location>
        <begin position="412"/>
        <end position="422"/>
    </location>
</feature>
<evidence type="ECO:0000256" key="1">
    <source>
        <dbReference type="SAM" id="MobiDB-lite"/>
    </source>
</evidence>
<sequence>MTSPTATVDVGSVAAVIQSALATTQTLAPPFSPSLFPASPEDHCLPRTGLKAASDKTRFLAAAMDALACRLQKLSLSEQPAGQPTAPTRDDSVYIDTAVPVTVKGLVRRKLFNYNTKVLAKCTQSIKATLKRTAGKRSDKTKKAGGASRPLSQCSSEADPLEGQIVRSMGGPSGLEVLEANRHHQVSRFHEMFSFEVREPIARGVVDHTFASTTYFGVPSSNALPAVETIRDGTAHVPMDEDVYQAPSPPPTSPAPMPMELEAGIPSNNVTSVAESSRTPFDPSMDSALDASVPEVMDTIMSDGDAVSRETELTQQQESASKTPIDCAFTERVSSTPAAHEVEMKDANDSRSFTSIQQASIRLMRPIGTTSTSDGLDGISNTDTSQSPVRTPTPGASASAATLEGGPARSLSLDTTPESQPPTEVAQDKETYTTQRQVAPIQSRGLVSTSPNTATSIKLQPIATPSPTVASSTAGPSTPTLSAQRSPTPDEVQPPKTHAARLHQTLGKWGLLNRASKSPQLPVCDEVSEEAELSAFLRLAQHKAPRPSVKSQSKPTSPRGSSEQKKTKGSAARSLMDDIMAGFRGVPKEKSSEQQVAAAVQPPAQSRSALRTSSAIPPRDQHPTSVVAGRQPGPQSTPPRHVGTGCEVVASRGSVISSRAPSTISTTGKANGPPVGNPAQVRLPSEAAPPGTTLGSSDAAMDGVEPGRMVKGSRRVARAIAKTGWTWEAVQQKAREAQAALELESGIEEALAPASSLKVSEERLKSSAWHAAQPPPPPEAIPYINIGRKFRRGARSETSS</sequence>
<feature type="region of interest" description="Disordered" evidence="1">
    <location>
        <begin position="765"/>
        <end position="800"/>
    </location>
</feature>
<feature type="compositionally biased region" description="Polar residues" evidence="1">
    <location>
        <begin position="368"/>
        <end position="390"/>
    </location>
</feature>
<feature type="compositionally biased region" description="Polar residues" evidence="1">
    <location>
        <begin position="654"/>
        <end position="669"/>
    </location>
</feature>
<dbReference type="AlphaFoldDB" id="A0A0C3LBZ6"/>
<feature type="compositionally biased region" description="Polar residues" evidence="1">
    <location>
        <begin position="549"/>
        <end position="561"/>
    </location>
</feature>
<organism evidence="2 3">
    <name type="scientific">Tulasnella calospora MUT 4182</name>
    <dbReference type="NCBI Taxonomy" id="1051891"/>
    <lineage>
        <taxon>Eukaryota</taxon>
        <taxon>Fungi</taxon>
        <taxon>Dikarya</taxon>
        <taxon>Basidiomycota</taxon>
        <taxon>Agaricomycotina</taxon>
        <taxon>Agaricomycetes</taxon>
        <taxon>Cantharellales</taxon>
        <taxon>Tulasnellaceae</taxon>
        <taxon>Tulasnella</taxon>
    </lineage>
</organism>
<dbReference type="HOGENOM" id="CLU_351674_0_0_1"/>
<name>A0A0C3LBZ6_9AGAM</name>
<protein>
    <submittedName>
        <fullName evidence="2">Uncharacterized protein</fullName>
    </submittedName>
</protein>
<feature type="region of interest" description="Disordered" evidence="1">
    <location>
        <begin position="364"/>
        <end position="500"/>
    </location>
</feature>
<keyword evidence="3" id="KW-1185">Reference proteome</keyword>
<feature type="compositionally biased region" description="Polar residues" evidence="1">
    <location>
        <begin position="445"/>
        <end position="487"/>
    </location>
</feature>
<feature type="compositionally biased region" description="Low complexity" evidence="1">
    <location>
        <begin position="594"/>
        <end position="605"/>
    </location>
</feature>
<dbReference type="OrthoDB" id="3304546at2759"/>
<accession>A0A0C3LBZ6</accession>
<evidence type="ECO:0000313" key="2">
    <source>
        <dbReference type="EMBL" id="KIO31418.1"/>
    </source>
</evidence>
<proteinExistence type="predicted"/>
<feature type="compositionally biased region" description="Polar residues" evidence="1">
    <location>
        <begin position="606"/>
        <end position="615"/>
    </location>
</feature>
<evidence type="ECO:0000313" key="3">
    <source>
        <dbReference type="Proteomes" id="UP000054248"/>
    </source>
</evidence>